<dbReference type="InterPro" id="IPR011705">
    <property type="entry name" value="BACK"/>
</dbReference>
<feature type="domain" description="BACK" evidence="1">
    <location>
        <begin position="11"/>
        <end position="68"/>
    </location>
</feature>
<protein>
    <recommendedName>
        <fullName evidence="1">BACK domain-containing protein</fullName>
    </recommendedName>
</protein>
<dbReference type="Pfam" id="PF07707">
    <property type="entry name" value="BACK"/>
    <property type="match status" value="1"/>
</dbReference>
<sequence length="270" mass="30906">MTLSPSTRTFFLNLSIESLASVLKQDSLISSENHVFDVIINYLDSVQGAKSYSEKLWHCCRFVHLSSDRQFAALQHDTFPRSIFCDDFIAFNALNKRDVTDHGMPFCPSIIKRVRLRNTPYLLRPSMIPNCVIGGNMATFSNALSVSFKLLPEPDLAGEFGIPEGWCVVKTTDLDFHLIRQNIIVALGKLSYRLIFVQSGDCFYNLSGYDKEGREQDHWCSHKNGVVRTNQQQNLYKMCNQSKLLVRSCVATPSNKRRRMWKCMKVKMSE</sequence>
<name>A0A7S1BDC9_9STRA</name>
<proteinExistence type="predicted"/>
<organism evidence="2">
    <name type="scientific">Corethron hystrix</name>
    <dbReference type="NCBI Taxonomy" id="216773"/>
    <lineage>
        <taxon>Eukaryota</taxon>
        <taxon>Sar</taxon>
        <taxon>Stramenopiles</taxon>
        <taxon>Ochrophyta</taxon>
        <taxon>Bacillariophyta</taxon>
        <taxon>Coscinodiscophyceae</taxon>
        <taxon>Corethrophycidae</taxon>
        <taxon>Corethrales</taxon>
        <taxon>Corethraceae</taxon>
        <taxon>Corethron</taxon>
    </lineage>
</organism>
<dbReference type="AlphaFoldDB" id="A0A7S1BDC9"/>
<accession>A0A7S1BDC9</accession>
<dbReference type="Gene3D" id="1.25.40.420">
    <property type="match status" value="1"/>
</dbReference>
<evidence type="ECO:0000259" key="1">
    <source>
        <dbReference type="Pfam" id="PF07707"/>
    </source>
</evidence>
<dbReference type="EMBL" id="HBFR01014484">
    <property type="protein sequence ID" value="CAD8883395.1"/>
    <property type="molecule type" value="Transcribed_RNA"/>
</dbReference>
<evidence type="ECO:0000313" key="2">
    <source>
        <dbReference type="EMBL" id="CAD8883395.1"/>
    </source>
</evidence>
<gene>
    <name evidence="2" type="ORF">CHYS00102_LOCUS10590</name>
</gene>
<reference evidence="2" key="1">
    <citation type="submission" date="2021-01" db="EMBL/GenBank/DDBJ databases">
        <authorList>
            <person name="Corre E."/>
            <person name="Pelletier E."/>
            <person name="Niang G."/>
            <person name="Scheremetjew M."/>
            <person name="Finn R."/>
            <person name="Kale V."/>
            <person name="Holt S."/>
            <person name="Cochrane G."/>
            <person name="Meng A."/>
            <person name="Brown T."/>
            <person name="Cohen L."/>
        </authorList>
    </citation>
    <scope>NUCLEOTIDE SEQUENCE</scope>
    <source>
        <strain evidence="2">308</strain>
    </source>
</reference>